<dbReference type="InterPro" id="IPR014284">
    <property type="entry name" value="RNA_pol_sigma-70_dom"/>
</dbReference>
<comment type="caution">
    <text evidence="3">The sequence shown here is derived from an EMBL/GenBank/DDBJ whole genome shotgun (WGS) entry which is preliminary data.</text>
</comment>
<dbReference type="EMBL" id="BARW01008579">
    <property type="protein sequence ID" value="GAI85740.1"/>
    <property type="molecule type" value="Genomic_DNA"/>
</dbReference>
<dbReference type="Pfam" id="PF04545">
    <property type="entry name" value="Sigma70_r4"/>
    <property type="match status" value="1"/>
</dbReference>
<gene>
    <name evidence="3" type="ORF">S12H4_17527</name>
</gene>
<keyword evidence="1" id="KW-1133">Transmembrane helix</keyword>
<dbReference type="InterPro" id="IPR036388">
    <property type="entry name" value="WH-like_DNA-bd_sf"/>
</dbReference>
<dbReference type="NCBIfam" id="TIGR02937">
    <property type="entry name" value="sigma70-ECF"/>
    <property type="match status" value="1"/>
</dbReference>
<dbReference type="AlphaFoldDB" id="X1TDR2"/>
<dbReference type="PRINTS" id="PR00046">
    <property type="entry name" value="SIGMA70FCT"/>
</dbReference>
<dbReference type="PROSITE" id="PS00716">
    <property type="entry name" value="SIGMA70_2"/>
    <property type="match status" value="1"/>
</dbReference>
<keyword evidence="1" id="KW-0812">Transmembrane</keyword>
<protein>
    <recommendedName>
        <fullName evidence="2">RNA polymerase sigma-70 domain-containing protein</fullName>
    </recommendedName>
</protein>
<reference evidence="3" key="1">
    <citation type="journal article" date="2014" name="Front. Microbiol.">
        <title>High frequency of phylogenetically diverse reductive dehalogenase-homologous genes in deep subseafloor sedimentary metagenomes.</title>
        <authorList>
            <person name="Kawai M."/>
            <person name="Futagami T."/>
            <person name="Toyoda A."/>
            <person name="Takaki Y."/>
            <person name="Nishi S."/>
            <person name="Hori S."/>
            <person name="Arai W."/>
            <person name="Tsubouchi T."/>
            <person name="Morono Y."/>
            <person name="Uchiyama I."/>
            <person name="Ito T."/>
            <person name="Fujiyama A."/>
            <person name="Inagaki F."/>
            <person name="Takami H."/>
        </authorList>
    </citation>
    <scope>NUCLEOTIDE SEQUENCE</scope>
    <source>
        <strain evidence="3">Expedition CK06-06</strain>
    </source>
</reference>
<dbReference type="SUPFAM" id="SSF88659">
    <property type="entry name" value="Sigma3 and sigma4 domains of RNA polymerase sigma factors"/>
    <property type="match status" value="1"/>
</dbReference>
<proteinExistence type="predicted"/>
<dbReference type="CDD" id="cd06171">
    <property type="entry name" value="Sigma70_r4"/>
    <property type="match status" value="1"/>
</dbReference>
<dbReference type="InterPro" id="IPR007630">
    <property type="entry name" value="RNA_pol_sigma70_r4"/>
</dbReference>
<sequence>MKDMMAKQPKAQLGRLQRIGGLRFLYNRQIYHRGEFYDDEAEEIPQEFADNLPGVLETLKENEQLVLTLRYLEGQPRSLAQIAQVMGVTKERIRQIEARALKKLMYPTQKRALGIEINKKSRYLRHKKGYMTGLSLIDVLIIVAILGILAAVIVPSLLRLLGG</sequence>
<dbReference type="InterPro" id="IPR000943">
    <property type="entry name" value="RNA_pol_sigma70"/>
</dbReference>
<feature type="transmembrane region" description="Helical" evidence="1">
    <location>
        <begin position="129"/>
        <end position="154"/>
    </location>
</feature>
<dbReference type="PANTHER" id="PTHR30603:SF47">
    <property type="entry name" value="RNA POLYMERASE SIGMA FACTOR SIGD, CHLOROPLASTIC"/>
    <property type="match status" value="1"/>
</dbReference>
<evidence type="ECO:0000313" key="3">
    <source>
        <dbReference type="EMBL" id="GAI85740.1"/>
    </source>
</evidence>
<dbReference type="GO" id="GO:0003700">
    <property type="term" value="F:DNA-binding transcription factor activity"/>
    <property type="evidence" value="ECO:0007669"/>
    <property type="project" value="InterPro"/>
</dbReference>
<accession>X1TDR2</accession>
<keyword evidence="1" id="KW-0472">Membrane</keyword>
<evidence type="ECO:0000259" key="2">
    <source>
        <dbReference type="PROSITE" id="PS00716"/>
    </source>
</evidence>
<dbReference type="GO" id="GO:0006352">
    <property type="term" value="P:DNA-templated transcription initiation"/>
    <property type="evidence" value="ECO:0007669"/>
    <property type="project" value="InterPro"/>
</dbReference>
<dbReference type="InterPro" id="IPR050239">
    <property type="entry name" value="Sigma-70_RNA_pol_init_factors"/>
</dbReference>
<dbReference type="PANTHER" id="PTHR30603">
    <property type="entry name" value="RNA POLYMERASE SIGMA FACTOR RPO"/>
    <property type="match status" value="1"/>
</dbReference>
<name>X1TDR2_9ZZZZ</name>
<dbReference type="InterPro" id="IPR013324">
    <property type="entry name" value="RNA_pol_sigma_r3/r4-like"/>
</dbReference>
<feature type="domain" description="RNA polymerase sigma-70" evidence="2">
    <location>
        <begin position="78"/>
        <end position="104"/>
    </location>
</feature>
<organism evidence="3">
    <name type="scientific">marine sediment metagenome</name>
    <dbReference type="NCBI Taxonomy" id="412755"/>
    <lineage>
        <taxon>unclassified sequences</taxon>
        <taxon>metagenomes</taxon>
        <taxon>ecological metagenomes</taxon>
    </lineage>
</organism>
<evidence type="ECO:0000256" key="1">
    <source>
        <dbReference type="SAM" id="Phobius"/>
    </source>
</evidence>
<dbReference type="Gene3D" id="1.10.10.10">
    <property type="entry name" value="Winged helix-like DNA-binding domain superfamily/Winged helix DNA-binding domain"/>
    <property type="match status" value="1"/>
</dbReference>